<dbReference type="GO" id="GO:0005524">
    <property type="term" value="F:ATP binding"/>
    <property type="evidence" value="ECO:0007669"/>
    <property type="project" value="UniProtKB-UniRule"/>
</dbReference>
<dbReference type="Proteomes" id="UP000335636">
    <property type="component" value="Unassembled WGS sequence"/>
</dbReference>
<dbReference type="PRINTS" id="PR00401">
    <property type="entry name" value="SH2DOMAIN"/>
</dbReference>
<evidence type="ECO:0000256" key="4">
    <source>
        <dbReference type="ARBA" id="ARBA00022553"/>
    </source>
</evidence>
<feature type="domain" description="SH2" evidence="15">
    <location>
        <begin position="63"/>
        <end position="212"/>
    </location>
</feature>
<evidence type="ECO:0000256" key="6">
    <source>
        <dbReference type="ARBA" id="ARBA00022741"/>
    </source>
</evidence>
<dbReference type="InterPro" id="IPR017441">
    <property type="entry name" value="Protein_kinase_ATP_BS"/>
</dbReference>
<dbReference type="InterPro" id="IPR000719">
    <property type="entry name" value="Prot_kinase_dom"/>
</dbReference>
<dbReference type="InterPro" id="IPR036860">
    <property type="entry name" value="SH2_dom_sf"/>
</dbReference>
<dbReference type="PRINTS" id="PR00109">
    <property type="entry name" value="TYRKINASE"/>
</dbReference>
<evidence type="ECO:0000313" key="17">
    <source>
        <dbReference type="EMBL" id="KAF7460877.1"/>
    </source>
</evidence>
<dbReference type="InterPro" id="IPR050198">
    <property type="entry name" value="Non-receptor_tyrosine_kinases"/>
</dbReference>
<dbReference type="PROSITE" id="PS00107">
    <property type="entry name" value="PROTEIN_KINASE_ATP"/>
    <property type="match status" value="1"/>
</dbReference>
<dbReference type="Pfam" id="PF07714">
    <property type="entry name" value="PK_Tyr_Ser-Thr"/>
    <property type="match status" value="1"/>
</dbReference>
<evidence type="ECO:0000256" key="7">
    <source>
        <dbReference type="ARBA" id="ARBA00022777"/>
    </source>
</evidence>
<evidence type="ECO:0000256" key="9">
    <source>
        <dbReference type="ARBA" id="ARBA00022999"/>
    </source>
</evidence>
<dbReference type="PROSITE" id="PS00109">
    <property type="entry name" value="PROTEIN_KINASE_TYR"/>
    <property type="match status" value="1"/>
</dbReference>
<sequence>MGNAYPSPAWVIGIQNQLLGTVWVETSAGSGQHGRTACSGLGYGVGGVGSAETQAVSSLPCRWFFGQISRSEAVHQLQAEGNPTGAFLIRVSGKLGADYVLSGTAFLALHSPVPACQGSLALGPPGHTHPAALRLRGVGHLVLTQAAPSLSTCLLWGRSQMRDAQVVRHYRIWRRSGRLHLNEAVSFPSLPELLDYHKAQSLSHGLRLTVPCCKHESEPLPHWANWERPREEFTLCRKLGAGYFGEVFEGLWKDQVRVAIKVISRDNLLHQNTFQREIQAMKQLRHRHILALYAVASLGDPVYIITELMPKGSLLQLLRDSDKQALPISELVDLASQVAEGMCYLESQNYVHRDLAARNILVGENNICKVGDFGLARLIKEDIYLSHDHSIPYKWTAPEALSLGHYSIKSDVWSFGVLLHEIFSRGQIPYPGMSNHEAFLRVDAGYRMPCPLECPPPVYGLMCSCWSRDPEQRPCFQALWERLSGFTRYENPL</sequence>
<dbReference type="GO" id="GO:0004715">
    <property type="term" value="F:non-membrane spanning protein tyrosine kinase activity"/>
    <property type="evidence" value="ECO:0007669"/>
    <property type="project" value="UniProtKB-EC"/>
</dbReference>
<feature type="domain" description="Protein kinase" evidence="16">
    <location>
        <begin position="233"/>
        <end position="493"/>
    </location>
</feature>
<keyword evidence="10 14" id="KW-0829">Tyrosine-protein kinase</keyword>
<reference evidence="17" key="2">
    <citation type="submission" date="2020-08" db="EMBL/GenBank/DDBJ databases">
        <authorList>
            <person name="Shumante A."/>
            <person name="Zimin A.V."/>
            <person name="Puiu D."/>
            <person name="Salzberg S.L."/>
        </authorList>
    </citation>
    <scope>NUCLEOTIDE SEQUENCE</scope>
    <source>
        <strain evidence="17">WC2-LM</strain>
        <tissue evidence="17">Liver</tissue>
    </source>
</reference>
<dbReference type="PROSITE" id="PS50011">
    <property type="entry name" value="PROTEIN_KINASE_DOM"/>
    <property type="match status" value="1"/>
</dbReference>
<comment type="subcellular location">
    <subcellularLocation>
        <location evidence="1">Cytoplasm</location>
    </subcellularLocation>
</comment>
<evidence type="ECO:0000256" key="2">
    <source>
        <dbReference type="ARBA" id="ARBA00022443"/>
    </source>
</evidence>
<evidence type="ECO:0000256" key="3">
    <source>
        <dbReference type="ARBA" id="ARBA00022490"/>
    </source>
</evidence>
<keyword evidence="19" id="KW-1185">Reference proteome</keyword>
<evidence type="ECO:0000256" key="1">
    <source>
        <dbReference type="ARBA" id="ARBA00004496"/>
    </source>
</evidence>
<comment type="catalytic activity">
    <reaction evidence="11 14">
        <text>L-tyrosyl-[protein] + ATP = O-phospho-L-tyrosyl-[protein] + ADP + H(+)</text>
        <dbReference type="Rhea" id="RHEA:10596"/>
        <dbReference type="Rhea" id="RHEA-COMP:10136"/>
        <dbReference type="Rhea" id="RHEA-COMP:20101"/>
        <dbReference type="ChEBI" id="CHEBI:15378"/>
        <dbReference type="ChEBI" id="CHEBI:30616"/>
        <dbReference type="ChEBI" id="CHEBI:46858"/>
        <dbReference type="ChEBI" id="CHEBI:61978"/>
        <dbReference type="ChEBI" id="CHEBI:456216"/>
        <dbReference type="EC" id="2.7.10.2"/>
    </reaction>
</comment>
<dbReference type="SMART" id="SM00252">
    <property type="entry name" value="SH2"/>
    <property type="match status" value="1"/>
</dbReference>
<comment type="similarity">
    <text evidence="14">Belongs to the protein kinase superfamily. Tyr protein kinase family.</text>
</comment>
<evidence type="ECO:0000256" key="8">
    <source>
        <dbReference type="ARBA" id="ARBA00022840"/>
    </source>
</evidence>
<evidence type="ECO:0000256" key="5">
    <source>
        <dbReference type="ARBA" id="ARBA00022679"/>
    </source>
</evidence>
<evidence type="ECO:0000256" key="11">
    <source>
        <dbReference type="ARBA" id="ARBA00051245"/>
    </source>
</evidence>
<dbReference type="Gene3D" id="3.30.505.10">
    <property type="entry name" value="SH2 domain"/>
    <property type="match status" value="1"/>
</dbReference>
<dbReference type="EMBL" id="CABDUW010000068">
    <property type="protein sequence ID" value="VTJ56699.1"/>
    <property type="molecule type" value="Genomic_DNA"/>
</dbReference>
<keyword evidence="8 13" id="KW-0067">ATP-binding</keyword>
<evidence type="ECO:0000313" key="19">
    <source>
        <dbReference type="Proteomes" id="UP000335636"/>
    </source>
</evidence>
<keyword evidence="5 14" id="KW-0808">Transferase</keyword>
<dbReference type="Proteomes" id="UP000662637">
    <property type="component" value="Unassembled WGS sequence"/>
</dbReference>
<dbReference type="FunFam" id="3.30.200.20:FF:000053">
    <property type="entry name" value="Tyrosine-protein kinase"/>
    <property type="match status" value="1"/>
</dbReference>
<dbReference type="InterPro" id="IPR008266">
    <property type="entry name" value="Tyr_kinase_AS"/>
</dbReference>
<keyword evidence="9 12" id="KW-0727">SH2 domain</keyword>
<evidence type="ECO:0000313" key="18">
    <source>
        <dbReference type="EMBL" id="VTJ56699.1"/>
    </source>
</evidence>
<evidence type="ECO:0000256" key="10">
    <source>
        <dbReference type="ARBA" id="ARBA00023137"/>
    </source>
</evidence>
<dbReference type="GO" id="GO:0005737">
    <property type="term" value="C:cytoplasm"/>
    <property type="evidence" value="ECO:0007669"/>
    <property type="project" value="UniProtKB-SubCell"/>
</dbReference>
<organism evidence="18 19">
    <name type="scientific">Marmota monax</name>
    <name type="common">Woodchuck</name>
    <dbReference type="NCBI Taxonomy" id="9995"/>
    <lineage>
        <taxon>Eukaryota</taxon>
        <taxon>Metazoa</taxon>
        <taxon>Chordata</taxon>
        <taxon>Craniata</taxon>
        <taxon>Vertebrata</taxon>
        <taxon>Euteleostomi</taxon>
        <taxon>Mammalia</taxon>
        <taxon>Eutheria</taxon>
        <taxon>Euarchontoglires</taxon>
        <taxon>Glires</taxon>
        <taxon>Rodentia</taxon>
        <taxon>Sciuromorpha</taxon>
        <taxon>Sciuridae</taxon>
        <taxon>Xerinae</taxon>
        <taxon>Marmotini</taxon>
        <taxon>Marmota</taxon>
    </lineage>
</organism>
<dbReference type="InterPro" id="IPR011009">
    <property type="entry name" value="Kinase-like_dom_sf"/>
</dbReference>
<dbReference type="InterPro" id="IPR020635">
    <property type="entry name" value="Tyr_kinase_cat_dom"/>
</dbReference>
<protein>
    <recommendedName>
        <fullName evidence="14">Tyrosine-protein kinase</fullName>
        <ecNumber evidence="14">2.7.10.2</ecNumber>
    </recommendedName>
</protein>
<keyword evidence="6 13" id="KW-0547">Nucleotide-binding</keyword>
<dbReference type="AlphaFoldDB" id="A0A5E4AJ26"/>
<evidence type="ECO:0000256" key="14">
    <source>
        <dbReference type="RuleBase" id="RU362096"/>
    </source>
</evidence>
<name>A0A5E4AJ26_MARMO</name>
<reference evidence="18 19" key="1">
    <citation type="submission" date="2019-04" db="EMBL/GenBank/DDBJ databases">
        <authorList>
            <person name="Alioto T."/>
            <person name="Alioto T."/>
        </authorList>
    </citation>
    <scope>NUCLEOTIDE SEQUENCE [LARGE SCALE GENOMIC DNA]</scope>
</reference>
<dbReference type="SUPFAM" id="SSF56112">
    <property type="entry name" value="Protein kinase-like (PK-like)"/>
    <property type="match status" value="1"/>
</dbReference>
<dbReference type="FunFam" id="1.10.510.10:FF:000399">
    <property type="entry name" value="Tyrosine-protein kinase"/>
    <property type="match status" value="1"/>
</dbReference>
<dbReference type="PROSITE" id="PS50001">
    <property type="entry name" value="SH2"/>
    <property type="match status" value="1"/>
</dbReference>
<dbReference type="InterPro" id="IPR000980">
    <property type="entry name" value="SH2"/>
</dbReference>
<accession>A0A5E4AJ26</accession>
<dbReference type="Gene3D" id="3.30.200.20">
    <property type="entry name" value="Phosphorylase Kinase, domain 1"/>
    <property type="match status" value="1"/>
</dbReference>
<dbReference type="Gene3D" id="1.10.510.10">
    <property type="entry name" value="Transferase(Phosphotransferase) domain 1"/>
    <property type="match status" value="1"/>
</dbReference>
<dbReference type="Pfam" id="PF00017">
    <property type="entry name" value="SH2"/>
    <property type="match status" value="1"/>
</dbReference>
<dbReference type="EMBL" id="WJEC01008749">
    <property type="protein sequence ID" value="KAF7460877.1"/>
    <property type="molecule type" value="Genomic_DNA"/>
</dbReference>
<evidence type="ECO:0000256" key="13">
    <source>
        <dbReference type="PROSITE-ProRule" id="PRU10141"/>
    </source>
</evidence>
<keyword evidence="3" id="KW-0963">Cytoplasm</keyword>
<dbReference type="SMART" id="SM00219">
    <property type="entry name" value="TyrKc"/>
    <property type="match status" value="1"/>
</dbReference>
<dbReference type="SUPFAM" id="SSF55550">
    <property type="entry name" value="SH2 domain"/>
    <property type="match status" value="1"/>
</dbReference>
<gene>
    <name evidence="17" type="ORF">GHT09_018837</name>
    <name evidence="18" type="ORF">MONAX_5E039960</name>
</gene>
<dbReference type="InterPro" id="IPR001245">
    <property type="entry name" value="Ser-Thr/Tyr_kinase_cat_dom"/>
</dbReference>
<evidence type="ECO:0000259" key="16">
    <source>
        <dbReference type="PROSITE" id="PS50011"/>
    </source>
</evidence>
<keyword evidence="2" id="KW-0728">SH3 domain</keyword>
<dbReference type="EC" id="2.7.10.2" evidence="14"/>
<feature type="binding site" evidence="13">
    <location>
        <position position="261"/>
    </location>
    <ligand>
        <name>ATP</name>
        <dbReference type="ChEBI" id="CHEBI:30616"/>
    </ligand>
</feature>
<evidence type="ECO:0000259" key="15">
    <source>
        <dbReference type="PROSITE" id="PS50001"/>
    </source>
</evidence>
<keyword evidence="4" id="KW-0597">Phosphoprotein</keyword>
<keyword evidence="7 14" id="KW-0418">Kinase</keyword>
<proteinExistence type="inferred from homology"/>
<dbReference type="PANTHER" id="PTHR24418">
    <property type="entry name" value="TYROSINE-PROTEIN KINASE"/>
    <property type="match status" value="1"/>
</dbReference>
<evidence type="ECO:0000256" key="12">
    <source>
        <dbReference type="PROSITE-ProRule" id="PRU00191"/>
    </source>
</evidence>